<evidence type="ECO:0000256" key="1">
    <source>
        <dbReference type="ARBA" id="ARBA00010873"/>
    </source>
</evidence>
<evidence type="ECO:0000259" key="5">
    <source>
        <dbReference type="Pfam" id="PF18208"/>
    </source>
</evidence>
<keyword evidence="3" id="KW-0175">Coiled coil</keyword>
<reference evidence="6" key="1">
    <citation type="submission" date="2020-10" db="EMBL/GenBank/DDBJ databases">
        <title>Genomic Encyclopedia of Type Strains, Phase IV (KMG-IV): sequencing the most valuable type-strain genomes for metagenomic binning, comparative biology and taxonomic classification.</title>
        <authorList>
            <person name="Goeker M."/>
        </authorList>
    </citation>
    <scope>NUCLEOTIDE SEQUENCE</scope>
    <source>
        <strain evidence="6">DSM 13886</strain>
    </source>
</reference>
<accession>A0A927MND2</accession>
<evidence type="ECO:0000313" key="6">
    <source>
        <dbReference type="EMBL" id="MBE1557143.1"/>
    </source>
</evidence>
<dbReference type="InterPro" id="IPR040834">
    <property type="entry name" value="NES_C_h"/>
</dbReference>
<keyword evidence="7" id="KW-1185">Reference proteome</keyword>
<evidence type="ECO:0000256" key="2">
    <source>
        <dbReference type="ARBA" id="ARBA00022971"/>
    </source>
</evidence>
<evidence type="ECO:0000256" key="3">
    <source>
        <dbReference type="SAM" id="Coils"/>
    </source>
</evidence>
<sequence>MAIYHFSMQIISRGKGQSAVVGAAYRSGEKLYSERYDKENFYQHREVMPDTMILKPVHGPEWCVDRERLWNEVEKIEKAKNAQLAREFTVALPVELSNGEQKELLQHFVQEVFVDEGMVADIAIHRDDENNPHAHVMLTMRPFLDDGSWGAKSRKEYILDEDGESLYTASGAKKSRKIDMNDWNKRDKIQEWRQAWAFYANKHLALAGVAVEITEKSHAELGLEQEPMIHEGYVARKMEQEGRSSDRVEINRQVKARNDKVVSLLEVDEKLTNLENHQLILQALSPAEKKELGQLSKVLKMYVKPESLADKRRMLYLWDVKLKVQVDLGLFNESSYKGYQAQEEAFQRAEELFNREADRLVVKYYPMLETSQWTLYEKRALVNETARLDRALNDLEIKETLLQAREEEVVEQVQSILKQPITTVIEVQERLQAVQTRAATFMQQQGISLQQKESMDRLSPTEKNNFEGMLKEMKRLQLALRLFGAYYDERIHLRLPSLDVSDKSLVEREWLMTAMDYYGEAFTKEQLTNFPSEPPKKYKKEQLVVVPDYVRAKRAYDVAVLRGEQVSAQELLRVQKGMDPVLLKDLAHPRYQAFVLSDCVAEDILSEKKANAFLAAVEVPTEQGTVFYNDTFGGKQMSVYSSQTLFEQFFKGKAIDQIMDELEYEEFEKLRAQQKQIKQQKGTNQRRK</sequence>
<comment type="caution">
    <text evidence="6">The sequence shown here is derived from an EMBL/GenBank/DDBJ whole genome shotgun (WGS) entry which is preliminary data.</text>
</comment>
<evidence type="ECO:0000259" key="4">
    <source>
        <dbReference type="Pfam" id="PF03389"/>
    </source>
</evidence>
<protein>
    <recommendedName>
        <fullName evidence="8">Nickase</fullName>
    </recommendedName>
</protein>
<dbReference type="NCBIfam" id="NF041496">
    <property type="entry name" value="MobQ"/>
    <property type="match status" value="1"/>
</dbReference>
<organism evidence="6 7">
    <name type="scientific">Sporosarcina limicola</name>
    <dbReference type="NCBI Taxonomy" id="34101"/>
    <lineage>
        <taxon>Bacteria</taxon>
        <taxon>Bacillati</taxon>
        <taxon>Bacillota</taxon>
        <taxon>Bacilli</taxon>
        <taxon>Bacillales</taxon>
        <taxon>Caryophanaceae</taxon>
        <taxon>Sporosarcina</taxon>
    </lineage>
</organism>
<comment type="similarity">
    <text evidence="1">Belongs to the MobA/MobL family.</text>
</comment>
<feature type="coiled-coil region" evidence="3">
    <location>
        <begin position="378"/>
        <end position="408"/>
    </location>
</feature>
<dbReference type="EMBL" id="JADBEL010000054">
    <property type="protein sequence ID" value="MBE1557143.1"/>
    <property type="molecule type" value="Genomic_DNA"/>
</dbReference>
<evidence type="ECO:0008006" key="8">
    <source>
        <dbReference type="Google" id="ProtNLM"/>
    </source>
</evidence>
<feature type="domain" description="MobA/MobL protein" evidence="4">
    <location>
        <begin position="17"/>
        <end position="240"/>
    </location>
</feature>
<dbReference type="AlphaFoldDB" id="A0A927MND2"/>
<dbReference type="InterPro" id="IPR005053">
    <property type="entry name" value="MobA_MobL"/>
</dbReference>
<keyword evidence="2" id="KW-0184">Conjugation</keyword>
<dbReference type="Pfam" id="PF03389">
    <property type="entry name" value="MobA_MobL"/>
    <property type="match status" value="1"/>
</dbReference>
<dbReference type="Gene3D" id="3.30.930.30">
    <property type="match status" value="1"/>
</dbReference>
<dbReference type="Proteomes" id="UP000658225">
    <property type="component" value="Unassembled WGS sequence"/>
</dbReference>
<evidence type="ECO:0000313" key="7">
    <source>
        <dbReference type="Proteomes" id="UP000658225"/>
    </source>
</evidence>
<feature type="domain" description="Nicking enzyme C-terminal middle helical" evidence="5">
    <location>
        <begin position="284"/>
        <end position="387"/>
    </location>
</feature>
<name>A0A927MND2_9BACL</name>
<proteinExistence type="inferred from homology"/>
<dbReference type="RefSeq" id="WP_192600728.1">
    <property type="nucleotide sequence ID" value="NZ_JADBEL010000054.1"/>
</dbReference>
<dbReference type="Pfam" id="PF18208">
    <property type="entry name" value="NES_C_h"/>
    <property type="match status" value="1"/>
</dbReference>
<gene>
    <name evidence="6" type="ORF">H4683_004280</name>
</gene>